<dbReference type="AlphaFoldDB" id="A0A016TVJ5"/>
<evidence type="ECO:0000313" key="2">
    <source>
        <dbReference type="Proteomes" id="UP000024635"/>
    </source>
</evidence>
<dbReference type="Proteomes" id="UP000024635">
    <property type="component" value="Unassembled WGS sequence"/>
</dbReference>
<organism evidence="1 2">
    <name type="scientific">Ancylostoma ceylanicum</name>
    <dbReference type="NCBI Taxonomy" id="53326"/>
    <lineage>
        <taxon>Eukaryota</taxon>
        <taxon>Metazoa</taxon>
        <taxon>Ecdysozoa</taxon>
        <taxon>Nematoda</taxon>
        <taxon>Chromadorea</taxon>
        <taxon>Rhabditida</taxon>
        <taxon>Rhabditina</taxon>
        <taxon>Rhabditomorpha</taxon>
        <taxon>Strongyloidea</taxon>
        <taxon>Ancylostomatidae</taxon>
        <taxon>Ancylostomatinae</taxon>
        <taxon>Ancylostoma</taxon>
    </lineage>
</organism>
<name>A0A016TVJ5_9BILA</name>
<sequence>MSFQIWHSLVVYRYEFKAIIPQCAITWTTCMAATRRMRGLLQDEYVRPVFCNDHQSVAQHSAIALLFCSESLQGIPAKCLSCR</sequence>
<reference evidence="2" key="1">
    <citation type="journal article" date="2015" name="Nat. Genet.">
        <title>The genome and transcriptome of the zoonotic hookworm Ancylostoma ceylanicum identify infection-specific gene families.</title>
        <authorList>
            <person name="Schwarz E.M."/>
            <person name="Hu Y."/>
            <person name="Antoshechkin I."/>
            <person name="Miller M.M."/>
            <person name="Sternberg P.W."/>
            <person name="Aroian R.V."/>
        </authorList>
    </citation>
    <scope>NUCLEOTIDE SEQUENCE</scope>
    <source>
        <strain evidence="2">HY135</strain>
    </source>
</reference>
<dbReference type="EMBL" id="JARK01001408">
    <property type="protein sequence ID" value="EYC07029.1"/>
    <property type="molecule type" value="Genomic_DNA"/>
</dbReference>
<accession>A0A016TVJ5</accession>
<gene>
    <name evidence="1" type="primary">Acey_s0072.g657</name>
    <name evidence="1" type="ORF">Y032_0072g657</name>
</gene>
<proteinExistence type="predicted"/>
<evidence type="ECO:0000313" key="1">
    <source>
        <dbReference type="EMBL" id="EYC07029.1"/>
    </source>
</evidence>
<keyword evidence="2" id="KW-1185">Reference proteome</keyword>
<protein>
    <submittedName>
        <fullName evidence="1">Uncharacterized protein</fullName>
    </submittedName>
</protein>
<comment type="caution">
    <text evidence="1">The sequence shown here is derived from an EMBL/GenBank/DDBJ whole genome shotgun (WGS) entry which is preliminary data.</text>
</comment>